<dbReference type="Proteomes" id="UP001228581">
    <property type="component" value="Unassembled WGS sequence"/>
</dbReference>
<dbReference type="EMBL" id="JASJOS010000005">
    <property type="protein sequence ID" value="MDJ1481187.1"/>
    <property type="molecule type" value="Genomic_DNA"/>
</dbReference>
<dbReference type="InterPro" id="IPR024623">
    <property type="entry name" value="YtxH"/>
</dbReference>
<sequence>MKDNTKKVLQGFLIGAAAGVVAGLLLAPSSGKETRKKIADSAKDLSDKFGSEFDDAMSKLSSFTETTLSNIKNAKGEKVSSN</sequence>
<comment type="caution">
    <text evidence="1">The sequence shown here is derived from an EMBL/GenBank/DDBJ whole genome shotgun (WGS) entry which is preliminary data.</text>
</comment>
<proteinExistence type="predicted"/>
<dbReference type="InterPro" id="IPR052928">
    <property type="entry name" value="Desiccation-related_membrane"/>
</dbReference>
<dbReference type="RefSeq" id="WP_313978628.1">
    <property type="nucleotide sequence ID" value="NZ_JASJOR010000005.1"/>
</dbReference>
<evidence type="ECO:0000313" key="1">
    <source>
        <dbReference type="EMBL" id="MDJ1481187.1"/>
    </source>
</evidence>
<dbReference type="Proteomes" id="UP001241110">
    <property type="component" value="Unassembled WGS sequence"/>
</dbReference>
<accession>A0AAE3U734</accession>
<evidence type="ECO:0000313" key="3">
    <source>
        <dbReference type="Proteomes" id="UP001228581"/>
    </source>
</evidence>
<dbReference type="EMBL" id="JASJOT010000018">
    <property type="protein sequence ID" value="MDJ1495958.1"/>
    <property type="molecule type" value="Genomic_DNA"/>
</dbReference>
<keyword evidence="3" id="KW-1185">Reference proteome</keyword>
<name>A0AAE3U734_9BACT</name>
<dbReference type="Pfam" id="PF12732">
    <property type="entry name" value="YtxH"/>
    <property type="match status" value="1"/>
</dbReference>
<dbReference type="AlphaFoldDB" id="A0AAE3U734"/>
<dbReference type="PANTHER" id="PTHR35792">
    <property type="entry name" value="GENERAL STRESS PROTEIN"/>
    <property type="match status" value="1"/>
</dbReference>
<dbReference type="PANTHER" id="PTHR35792:SF2">
    <property type="entry name" value="GENERAL STRESS PROTEIN"/>
    <property type="match status" value="1"/>
</dbReference>
<evidence type="ECO:0000313" key="2">
    <source>
        <dbReference type="EMBL" id="MDJ1495958.1"/>
    </source>
</evidence>
<reference evidence="1 3" key="1">
    <citation type="submission" date="2023-05" db="EMBL/GenBank/DDBJ databases">
        <authorList>
            <person name="Zhang X."/>
        </authorList>
    </citation>
    <scope>NUCLEOTIDE SEQUENCE</scope>
    <source>
        <strain evidence="2 3">DM2B3-1</strain>
        <strain evidence="1">YF14B1</strain>
    </source>
</reference>
<protein>
    <submittedName>
        <fullName evidence="1">YtxH domain-containing protein</fullName>
    </submittedName>
</protein>
<organism evidence="1 4">
    <name type="scientific">Xanthocytophaga flava</name>
    <dbReference type="NCBI Taxonomy" id="3048013"/>
    <lineage>
        <taxon>Bacteria</taxon>
        <taxon>Pseudomonadati</taxon>
        <taxon>Bacteroidota</taxon>
        <taxon>Cytophagia</taxon>
        <taxon>Cytophagales</taxon>
        <taxon>Rhodocytophagaceae</taxon>
        <taxon>Xanthocytophaga</taxon>
    </lineage>
</organism>
<gene>
    <name evidence="1" type="ORF">QNI16_11880</name>
    <name evidence="2" type="ORF">QNI19_23690</name>
</gene>
<evidence type="ECO:0000313" key="4">
    <source>
        <dbReference type="Proteomes" id="UP001241110"/>
    </source>
</evidence>